<evidence type="ECO:0000256" key="1">
    <source>
        <dbReference type="SAM" id="Coils"/>
    </source>
</evidence>
<protein>
    <submittedName>
        <fullName evidence="2">DUF2130 domain-containing protein</fullName>
    </submittedName>
</protein>
<dbReference type="AlphaFoldDB" id="A0A7V5U0T4"/>
<dbReference type="EMBL" id="DROP01000057">
    <property type="protein sequence ID" value="HHI88468.1"/>
    <property type="molecule type" value="Genomic_DNA"/>
</dbReference>
<accession>A0A7V5U0T4</accession>
<comment type="caution">
    <text evidence="2">The sequence shown here is derived from an EMBL/GenBank/DDBJ whole genome shotgun (WGS) entry which is preliminary data.</text>
</comment>
<organism evidence="2">
    <name type="scientific">Hellea balneolensis</name>
    <dbReference type="NCBI Taxonomy" id="287478"/>
    <lineage>
        <taxon>Bacteria</taxon>
        <taxon>Pseudomonadati</taxon>
        <taxon>Pseudomonadota</taxon>
        <taxon>Alphaproteobacteria</taxon>
        <taxon>Maricaulales</taxon>
        <taxon>Robiginitomaculaceae</taxon>
        <taxon>Hellea</taxon>
    </lineage>
</organism>
<dbReference type="InterPro" id="IPR019219">
    <property type="entry name" value="DUF2130"/>
</dbReference>
<dbReference type="Pfam" id="PF09903">
    <property type="entry name" value="DUF2130"/>
    <property type="match status" value="1"/>
</dbReference>
<feature type="coiled-coil region" evidence="1">
    <location>
        <begin position="34"/>
        <end position="192"/>
    </location>
</feature>
<proteinExistence type="predicted"/>
<evidence type="ECO:0000313" key="2">
    <source>
        <dbReference type="EMBL" id="HHI88468.1"/>
    </source>
</evidence>
<name>A0A7V5U0T4_9PROT</name>
<gene>
    <name evidence="2" type="ORF">ENK01_00820</name>
</gene>
<dbReference type="Proteomes" id="UP000885806">
    <property type="component" value="Unassembled WGS sequence"/>
</dbReference>
<reference evidence="2" key="1">
    <citation type="journal article" date="2020" name="mSystems">
        <title>Genome- and Community-Level Interaction Insights into Carbon Utilization and Element Cycling Functions of Hydrothermarchaeota in Hydrothermal Sediment.</title>
        <authorList>
            <person name="Zhou Z."/>
            <person name="Liu Y."/>
            <person name="Xu W."/>
            <person name="Pan J."/>
            <person name="Luo Z.H."/>
            <person name="Li M."/>
        </authorList>
    </citation>
    <scope>NUCLEOTIDE SEQUENCE [LARGE SCALE GENOMIC DNA]</scope>
    <source>
        <strain evidence="2">HyVt-538</strain>
    </source>
</reference>
<keyword evidence="1" id="KW-0175">Coiled coil</keyword>
<sequence>MSDPVLNCPECGAEIRLSENLAGPLLAEERRRTAERLKAKDAEIAAEKARLAEEKRELDRQVEQRLEAERKQMAERERKRALEAAARELAEKSREAEELKQQMAAMDAKLAEAQAAQAQILKQQRELEDKKRELDLTLEKRLAEEAEAIRQKARSEIETEHALKEREKEQQIAAMRKQIDELKRKAEQGSQQHQGEILETALEDMLARRFPYDEIVEIKKGQSGADVLQRVMSPNGKFCGSILWETKRTKAWSGSWIPKLKNDQRNCGAEIAVILSTTLPKEMSPGTFSQIDGVWVTGYETAMSMVGALRMGLIEMKNVMAVRDGQASKAEEIYDYLTGTRFKHRIEAIVEKFSLMREDLEREKKVMVKNWAKREGQIDAVIAATLGMRGDLEAIAGKAMPEIEGLEDDTPLLE</sequence>